<dbReference type="NCBIfam" id="TIGR00254">
    <property type="entry name" value="GGDEF"/>
    <property type="match status" value="1"/>
</dbReference>
<dbReference type="PROSITE" id="PS50887">
    <property type="entry name" value="GGDEF"/>
    <property type="match status" value="1"/>
</dbReference>
<name>N6Z1P8_THAL4</name>
<dbReference type="InterPro" id="IPR000014">
    <property type="entry name" value="PAS"/>
</dbReference>
<keyword evidence="6" id="KW-1185">Reference proteome</keyword>
<gene>
    <name evidence="5" type="ORF">C666_08410</name>
</gene>
<dbReference type="CDD" id="cd00130">
    <property type="entry name" value="PAS"/>
    <property type="match status" value="1"/>
</dbReference>
<dbReference type="eggNOG" id="COG3706">
    <property type="taxonomic scope" value="Bacteria"/>
</dbReference>
<dbReference type="InterPro" id="IPR013656">
    <property type="entry name" value="PAS_4"/>
</dbReference>
<dbReference type="PROSITE" id="PS50112">
    <property type="entry name" value="PAS"/>
    <property type="match status" value="1"/>
</dbReference>
<feature type="domain" description="PAC" evidence="3">
    <location>
        <begin position="364"/>
        <end position="416"/>
    </location>
</feature>
<sequence length="718" mass="79141">MHGSRRNMQIAMKPTPVAIPLASSVAEALRLAPVRWAAILGMLFVAGSLLPSWTLFASPEHYLAPHTALEVFSITVSAMVFALGWNLRRTPQGGPFVWLGTVFLAVALSDFFHALSYPGMPLFVTPSDPEKAIGFWLAARVFAAVGLLVLAFLPVRRWSAAQARVMLLAALAMASLVAWVVLFQRQALPRAYIPGEGGTALKIAIEYALSATYALSALLLFRRGIRDGAPSLAWLACAAWTMALAELYFTLYVQLSDVFDLLGHLYKFAASIMIYKAVFSAGVREPHSALAHERALLRAMIDSVPDLIAFKDTRGAYLGCNRAFSRCYAVGEEALIGRTDTELFGAGMRQSPDAVGAPVVSVLERHEEWVEGADGGMRLLDTLRIPFHGENGELLGEVDISRDFTERRRVREQIAEREQRLLMALQGASLGVWDWDIPSGRMSFSPLWAEMLGRRSEDVVPDISSWEALVHPDDWNDIQAALEPHLRGETESYTAEYRLRHSDGHWVWVQDAGRVLERDEDGKSLRAVGLHQDISSRKAMEESLLHLATSDPLTGLWNRRHFTEMVNGELGRVRRHGSNAGLLLLDLDHFKRINDTRGHAAGDEVLRHFSGLVTRHLREVDVFARLGGEEFGVLLPCVGDAAGALRAADRLRELIALNPAMLGEDPLPFSVSIGVAMLDPDDSGFDAVFTRADEALYEAKRTGRDRAVLAKKADVAEI</sequence>
<dbReference type="FunFam" id="3.30.70.270:FF:000001">
    <property type="entry name" value="Diguanylate cyclase domain protein"/>
    <property type="match status" value="1"/>
</dbReference>
<reference evidence="5 6" key="1">
    <citation type="submission" date="2012-09" db="EMBL/GenBank/DDBJ databases">
        <title>Draft Genome Sequences of 6 Strains from Genus Thauera.</title>
        <authorList>
            <person name="Liu B."/>
            <person name="Shapleigh J.P."/>
            <person name="Frostegard A.H."/>
        </authorList>
    </citation>
    <scope>NUCLEOTIDE SEQUENCE [LARGE SCALE GENOMIC DNA]</scope>
    <source>
        <strain evidence="6">47Lol / DSM 12138</strain>
    </source>
</reference>
<evidence type="ECO:0000313" key="6">
    <source>
        <dbReference type="Proteomes" id="UP000013232"/>
    </source>
</evidence>
<dbReference type="CDD" id="cd01949">
    <property type="entry name" value="GGDEF"/>
    <property type="match status" value="1"/>
</dbReference>
<dbReference type="SMART" id="SM00091">
    <property type="entry name" value="PAS"/>
    <property type="match status" value="2"/>
</dbReference>
<evidence type="ECO:0000259" key="4">
    <source>
        <dbReference type="PROSITE" id="PS50887"/>
    </source>
</evidence>
<feature type="domain" description="PAS" evidence="2">
    <location>
        <begin position="417"/>
        <end position="489"/>
    </location>
</feature>
<dbReference type="SUPFAM" id="SSF55785">
    <property type="entry name" value="PYP-like sensor domain (PAS domain)"/>
    <property type="match status" value="2"/>
</dbReference>
<feature type="transmembrane region" description="Helical" evidence="1">
    <location>
        <begin position="135"/>
        <end position="153"/>
    </location>
</feature>
<organism evidence="5 6">
    <name type="scientific">Thauera linaloolentis (strain DSM 12138 / JCM 21573 / CCUG 41526 / CIP 105981 / IAM 15112 / NBRC 102519 / 47Lol)</name>
    <dbReference type="NCBI Taxonomy" id="1123367"/>
    <lineage>
        <taxon>Bacteria</taxon>
        <taxon>Pseudomonadati</taxon>
        <taxon>Pseudomonadota</taxon>
        <taxon>Betaproteobacteria</taxon>
        <taxon>Rhodocyclales</taxon>
        <taxon>Zoogloeaceae</taxon>
        <taxon>Thauera</taxon>
    </lineage>
</organism>
<dbReference type="Pfam" id="PF17159">
    <property type="entry name" value="MASE3"/>
    <property type="match status" value="1"/>
</dbReference>
<dbReference type="InterPro" id="IPR000700">
    <property type="entry name" value="PAS-assoc_C"/>
</dbReference>
<dbReference type="InterPro" id="IPR043128">
    <property type="entry name" value="Rev_trsase/Diguanyl_cyclase"/>
</dbReference>
<dbReference type="SUPFAM" id="SSF55073">
    <property type="entry name" value="Nucleotide cyclase"/>
    <property type="match status" value="1"/>
</dbReference>
<keyword evidence="1" id="KW-0472">Membrane</keyword>
<feature type="transmembrane region" description="Helical" evidence="1">
    <location>
        <begin position="36"/>
        <end position="56"/>
    </location>
</feature>
<dbReference type="InterPro" id="IPR029787">
    <property type="entry name" value="Nucleotide_cyclase"/>
</dbReference>
<dbReference type="GO" id="GO:0003824">
    <property type="term" value="F:catalytic activity"/>
    <property type="evidence" value="ECO:0007669"/>
    <property type="project" value="UniProtKB-ARBA"/>
</dbReference>
<dbReference type="InterPro" id="IPR052163">
    <property type="entry name" value="DGC-Regulatory_Protein"/>
</dbReference>
<evidence type="ECO:0000259" key="3">
    <source>
        <dbReference type="PROSITE" id="PS50113"/>
    </source>
</evidence>
<keyword evidence="1" id="KW-1133">Transmembrane helix</keyword>
<feature type="domain" description="GGDEF" evidence="4">
    <location>
        <begin position="578"/>
        <end position="712"/>
    </location>
</feature>
<dbReference type="STRING" id="1123367.GCA_000621305_00769"/>
<evidence type="ECO:0000259" key="2">
    <source>
        <dbReference type="PROSITE" id="PS50112"/>
    </source>
</evidence>
<feature type="domain" description="PAC" evidence="3">
    <location>
        <begin position="493"/>
        <end position="546"/>
    </location>
</feature>
<accession>N6Z1P8</accession>
<proteinExistence type="predicted"/>
<protein>
    <submittedName>
        <fullName evidence="5">PAS/PAC sensor-containing diguanylate cyclase</fullName>
    </submittedName>
</protein>
<dbReference type="EMBL" id="AMXE01000024">
    <property type="protein sequence ID" value="ENO88522.1"/>
    <property type="molecule type" value="Genomic_DNA"/>
</dbReference>
<dbReference type="NCBIfam" id="TIGR00229">
    <property type="entry name" value="sensory_box"/>
    <property type="match status" value="2"/>
</dbReference>
<dbReference type="InterPro" id="IPR035965">
    <property type="entry name" value="PAS-like_dom_sf"/>
</dbReference>
<feature type="transmembrane region" description="Helical" evidence="1">
    <location>
        <begin position="233"/>
        <end position="253"/>
    </location>
</feature>
<keyword evidence="1" id="KW-0812">Transmembrane</keyword>
<dbReference type="InterPro" id="IPR000160">
    <property type="entry name" value="GGDEF_dom"/>
</dbReference>
<dbReference type="Proteomes" id="UP000013232">
    <property type="component" value="Unassembled WGS sequence"/>
</dbReference>
<dbReference type="PROSITE" id="PS50113">
    <property type="entry name" value="PAC"/>
    <property type="match status" value="2"/>
</dbReference>
<dbReference type="SMART" id="SM00086">
    <property type="entry name" value="PAC"/>
    <property type="match status" value="2"/>
</dbReference>
<dbReference type="AlphaFoldDB" id="N6Z1P8"/>
<dbReference type="Gene3D" id="3.30.70.270">
    <property type="match status" value="1"/>
</dbReference>
<dbReference type="Pfam" id="PF00990">
    <property type="entry name" value="GGDEF"/>
    <property type="match status" value="1"/>
</dbReference>
<dbReference type="InterPro" id="IPR001610">
    <property type="entry name" value="PAC"/>
</dbReference>
<feature type="transmembrane region" description="Helical" evidence="1">
    <location>
        <begin position="96"/>
        <end position="115"/>
    </location>
</feature>
<dbReference type="Gene3D" id="3.30.450.20">
    <property type="entry name" value="PAS domain"/>
    <property type="match status" value="2"/>
</dbReference>
<dbReference type="PANTHER" id="PTHR46663:SF4">
    <property type="entry name" value="DIGUANYLATE CYCLASE DGCT-RELATED"/>
    <property type="match status" value="1"/>
</dbReference>
<evidence type="ECO:0000256" key="1">
    <source>
        <dbReference type="SAM" id="Phobius"/>
    </source>
</evidence>
<dbReference type="SMART" id="SM00267">
    <property type="entry name" value="GGDEF"/>
    <property type="match status" value="1"/>
</dbReference>
<feature type="transmembrane region" description="Helical" evidence="1">
    <location>
        <begin position="203"/>
        <end position="221"/>
    </location>
</feature>
<dbReference type="InterPro" id="IPR033425">
    <property type="entry name" value="MASE3"/>
</dbReference>
<dbReference type="Pfam" id="PF08447">
    <property type="entry name" value="PAS_3"/>
    <property type="match status" value="1"/>
</dbReference>
<dbReference type="Pfam" id="PF08448">
    <property type="entry name" value="PAS_4"/>
    <property type="match status" value="1"/>
</dbReference>
<dbReference type="PANTHER" id="PTHR46663">
    <property type="entry name" value="DIGUANYLATE CYCLASE DGCT-RELATED"/>
    <property type="match status" value="1"/>
</dbReference>
<feature type="transmembrane region" description="Helical" evidence="1">
    <location>
        <begin position="165"/>
        <end position="183"/>
    </location>
</feature>
<comment type="caution">
    <text evidence="5">The sequence shown here is derived from an EMBL/GenBank/DDBJ whole genome shotgun (WGS) entry which is preliminary data.</text>
</comment>
<feature type="transmembrane region" description="Helical" evidence="1">
    <location>
        <begin position="62"/>
        <end position="84"/>
    </location>
</feature>
<evidence type="ECO:0000313" key="5">
    <source>
        <dbReference type="EMBL" id="ENO88522.1"/>
    </source>
</evidence>
<dbReference type="InterPro" id="IPR013655">
    <property type="entry name" value="PAS_fold_3"/>
</dbReference>